<dbReference type="OrthoDB" id="3172935at2759"/>
<dbReference type="EMBL" id="JH711594">
    <property type="protein sequence ID" value="EIW74092.1"/>
    <property type="molecule type" value="Genomic_DNA"/>
</dbReference>
<dbReference type="RefSeq" id="XP_007775675.1">
    <property type="nucleotide sequence ID" value="XM_007777485.1"/>
</dbReference>
<accession>R7SEB7</accession>
<dbReference type="SUPFAM" id="SSF53098">
    <property type="entry name" value="Ribonuclease H-like"/>
    <property type="match status" value="1"/>
</dbReference>
<dbReference type="GeneID" id="19204273"/>
<dbReference type="AlphaFoldDB" id="R7SEB7"/>
<dbReference type="Proteomes" id="UP000053558">
    <property type="component" value="Unassembled WGS sequence"/>
</dbReference>
<dbReference type="InterPro" id="IPR012337">
    <property type="entry name" value="RNaseH-like_sf"/>
</dbReference>
<reference evidence="2" key="1">
    <citation type="journal article" date="2012" name="Science">
        <title>The Paleozoic origin of enzymatic lignin decomposition reconstructed from 31 fungal genomes.</title>
        <authorList>
            <person name="Floudas D."/>
            <person name="Binder M."/>
            <person name="Riley R."/>
            <person name="Barry K."/>
            <person name="Blanchette R.A."/>
            <person name="Henrissat B."/>
            <person name="Martinez A.T."/>
            <person name="Otillar R."/>
            <person name="Spatafora J.W."/>
            <person name="Yadav J.S."/>
            <person name="Aerts A."/>
            <person name="Benoit I."/>
            <person name="Boyd A."/>
            <person name="Carlson A."/>
            <person name="Copeland A."/>
            <person name="Coutinho P.M."/>
            <person name="de Vries R.P."/>
            <person name="Ferreira P."/>
            <person name="Findley K."/>
            <person name="Foster B."/>
            <person name="Gaskell J."/>
            <person name="Glotzer D."/>
            <person name="Gorecki P."/>
            <person name="Heitman J."/>
            <person name="Hesse C."/>
            <person name="Hori C."/>
            <person name="Igarashi K."/>
            <person name="Jurgens J.A."/>
            <person name="Kallen N."/>
            <person name="Kersten P."/>
            <person name="Kohler A."/>
            <person name="Kuees U."/>
            <person name="Kumar T.K.A."/>
            <person name="Kuo A."/>
            <person name="LaButti K."/>
            <person name="Larrondo L.F."/>
            <person name="Lindquist E."/>
            <person name="Ling A."/>
            <person name="Lombard V."/>
            <person name="Lucas S."/>
            <person name="Lundell T."/>
            <person name="Martin R."/>
            <person name="McLaughlin D.J."/>
            <person name="Morgenstern I."/>
            <person name="Morin E."/>
            <person name="Murat C."/>
            <person name="Nagy L.G."/>
            <person name="Nolan M."/>
            <person name="Ohm R.A."/>
            <person name="Patyshakuliyeva A."/>
            <person name="Rokas A."/>
            <person name="Ruiz-Duenas F.J."/>
            <person name="Sabat G."/>
            <person name="Salamov A."/>
            <person name="Samejima M."/>
            <person name="Schmutz J."/>
            <person name="Slot J.C."/>
            <person name="St John F."/>
            <person name="Stenlid J."/>
            <person name="Sun H."/>
            <person name="Sun S."/>
            <person name="Syed K."/>
            <person name="Tsang A."/>
            <person name="Wiebenga A."/>
            <person name="Young D."/>
            <person name="Pisabarro A."/>
            <person name="Eastwood D.C."/>
            <person name="Martin F."/>
            <person name="Cullen D."/>
            <person name="Grigoriev I.V."/>
            <person name="Hibbett D.S."/>
        </authorList>
    </citation>
    <scope>NUCLEOTIDE SEQUENCE [LARGE SCALE GENOMIC DNA]</scope>
    <source>
        <strain evidence="2">RWD-64-598 SS2</strain>
    </source>
</reference>
<dbReference type="OMA" id="YPAVEHY"/>
<organism evidence="1 2">
    <name type="scientific">Coniophora puteana (strain RWD-64-598)</name>
    <name type="common">Brown rot fungus</name>
    <dbReference type="NCBI Taxonomy" id="741705"/>
    <lineage>
        <taxon>Eukaryota</taxon>
        <taxon>Fungi</taxon>
        <taxon>Dikarya</taxon>
        <taxon>Basidiomycota</taxon>
        <taxon>Agaricomycotina</taxon>
        <taxon>Agaricomycetes</taxon>
        <taxon>Agaricomycetidae</taxon>
        <taxon>Boletales</taxon>
        <taxon>Coniophorineae</taxon>
        <taxon>Coniophoraceae</taxon>
        <taxon>Coniophora</taxon>
    </lineage>
</organism>
<sequence>MLMHLADQLRKSGIAFEDKTQWIRCFPHVVNIAVKAGLKQLTELLNPEDEDLLEFFADKDIDWAKVLTEDTAYVESLQTDVVARCHSLVKAIRGSGQRRDDLGASITHVNAESAALGLEVDPIPDYALLRDVDTHWSSTFLMIDRMLQLYPAVEHYLSVHTEIKHSGLSEKDLKVLADI</sequence>
<protein>
    <submittedName>
        <fullName evidence="1">Uncharacterized protein</fullName>
    </submittedName>
</protein>
<proteinExistence type="predicted"/>
<dbReference type="KEGG" id="cput:CONPUDRAFT_160350"/>
<keyword evidence="2" id="KW-1185">Reference proteome</keyword>
<name>R7SEB7_CONPW</name>
<evidence type="ECO:0000313" key="2">
    <source>
        <dbReference type="Proteomes" id="UP000053558"/>
    </source>
</evidence>
<evidence type="ECO:0000313" key="1">
    <source>
        <dbReference type="EMBL" id="EIW74092.1"/>
    </source>
</evidence>
<gene>
    <name evidence="1" type="ORF">CONPUDRAFT_160350</name>
</gene>